<dbReference type="InParanoid" id="C3ZC34"/>
<name>C3ZC34_BRAFL</name>
<evidence type="ECO:0000313" key="5">
    <source>
        <dbReference type="EMBL" id="EEN49806.1"/>
    </source>
</evidence>
<evidence type="ECO:0008006" key="6">
    <source>
        <dbReference type="Google" id="ProtNLM"/>
    </source>
</evidence>
<feature type="domain" description="DED" evidence="4">
    <location>
        <begin position="199"/>
        <end position="278"/>
    </location>
</feature>
<evidence type="ECO:0000259" key="3">
    <source>
        <dbReference type="PROSITE" id="PS50017"/>
    </source>
</evidence>
<dbReference type="Gene3D" id="1.10.10.10">
    <property type="entry name" value="Winged helix-like DNA-binding domain superfamily/Winged helix DNA-binding domain"/>
    <property type="match status" value="1"/>
</dbReference>
<dbReference type="CDD" id="cd00045">
    <property type="entry name" value="DED"/>
    <property type="match status" value="2"/>
</dbReference>
<dbReference type="InterPro" id="IPR000488">
    <property type="entry name" value="Death_dom"/>
</dbReference>
<organism>
    <name type="scientific">Branchiostoma floridae</name>
    <name type="common">Florida lancelet</name>
    <name type="synonym">Amphioxus</name>
    <dbReference type="NCBI Taxonomy" id="7739"/>
    <lineage>
        <taxon>Eukaryota</taxon>
        <taxon>Metazoa</taxon>
        <taxon>Chordata</taxon>
        <taxon>Cephalochordata</taxon>
        <taxon>Leptocardii</taxon>
        <taxon>Amphioxiformes</taxon>
        <taxon>Branchiostomatidae</taxon>
        <taxon>Branchiostoma</taxon>
    </lineage>
</organism>
<evidence type="ECO:0000256" key="2">
    <source>
        <dbReference type="SAM" id="MobiDB-lite"/>
    </source>
</evidence>
<dbReference type="eggNOG" id="KOG1075">
    <property type="taxonomic scope" value="Eukaryota"/>
</dbReference>
<proteinExistence type="predicted"/>
<accession>C3ZC34</accession>
<feature type="compositionally biased region" description="Basic and acidic residues" evidence="2">
    <location>
        <begin position="107"/>
        <end position="140"/>
    </location>
</feature>
<dbReference type="GO" id="GO:0042981">
    <property type="term" value="P:regulation of apoptotic process"/>
    <property type="evidence" value="ECO:0007669"/>
    <property type="project" value="InterPro"/>
</dbReference>
<feature type="compositionally biased region" description="Polar residues" evidence="2">
    <location>
        <begin position="729"/>
        <end position="802"/>
    </location>
</feature>
<dbReference type="AlphaFoldDB" id="C3ZC34"/>
<dbReference type="InterPro" id="IPR016729">
    <property type="entry name" value="FADD"/>
</dbReference>
<evidence type="ECO:0000256" key="1">
    <source>
        <dbReference type="ARBA" id="ARBA00022737"/>
    </source>
</evidence>
<dbReference type="SUPFAM" id="SSF47986">
    <property type="entry name" value="DEATH domain"/>
    <property type="match status" value="3"/>
</dbReference>
<dbReference type="InterPro" id="IPR011029">
    <property type="entry name" value="DEATH-like_dom_sf"/>
</dbReference>
<keyword evidence="1" id="KW-0677">Repeat</keyword>
<dbReference type="SMART" id="SM00005">
    <property type="entry name" value="DEATH"/>
    <property type="match status" value="1"/>
</dbReference>
<protein>
    <recommendedName>
        <fullName evidence="6">Death domain-containing protein</fullName>
    </recommendedName>
</protein>
<feature type="region of interest" description="Disordered" evidence="2">
    <location>
        <begin position="729"/>
        <end position="877"/>
    </location>
</feature>
<dbReference type="FunFam" id="1.10.10.10:FF:000983">
    <property type="entry name" value="Uncharacterized protein"/>
    <property type="match status" value="1"/>
</dbReference>
<dbReference type="PANTHER" id="PTHR15077:SF9">
    <property type="entry name" value="C-TERMINAL OF ROC (COR) DOMAIN-CONTAINING PROTEIN"/>
    <property type="match status" value="1"/>
</dbReference>
<dbReference type="PANTHER" id="PTHR15077">
    <property type="entry name" value="FAS-ASSOCIATING DEATH DOMAIN-CONTAINING PROTEIN FADD"/>
    <property type="match status" value="1"/>
</dbReference>
<feature type="region of interest" description="Disordered" evidence="2">
    <location>
        <begin position="283"/>
        <end position="331"/>
    </location>
</feature>
<dbReference type="STRING" id="7739.C3ZC34"/>
<feature type="region of interest" description="Disordered" evidence="2">
    <location>
        <begin position="87"/>
        <end position="177"/>
    </location>
</feature>
<dbReference type="InterPro" id="IPR036388">
    <property type="entry name" value="WH-like_DNA-bd_sf"/>
</dbReference>
<dbReference type="FunFam" id="1.10.533.10:FF:000087">
    <property type="entry name" value="Uncharacterized protein"/>
    <property type="match status" value="1"/>
</dbReference>
<feature type="domain" description="DED" evidence="4">
    <location>
        <begin position="5"/>
        <end position="84"/>
    </location>
</feature>
<gene>
    <name evidence="5" type="ORF">BRAFLDRAFT_75746</name>
</gene>
<sequence length="1272" mass="143606">MAYNPRQELYLEISMNLTDGELTDLRTYVSGIHILSPGFVQKANAHQICNQLEKEQKLKPGDLSLLANLLRKISRHDYAEMAEKIAENERKELREPQPSTSKRNRSDKRPEKSTVESSKKQTRTKSDSEEGESHVEELREPQPSTSKRKRRGKHLEASSLEKSTKQARTGADSEALESHVKAKMLKEPVRYFSGMTDNARQELYLEISRNITDGELTDLRNYVSGAMVLPAGFVQHANAHQICNQMEKEQKLKPGDLTLLAELMRKIGRHDYSEQAEKIAEYERKELRDSQPSTSKRKRRGKHLEESSLETSTKQPRTESDSEDGESHVEVAPVEVEECFDKVIAKISHKWDDLARELGFNRGQIKGIETMELDQDRRCREMLHRWRNRDGRGATLQVLKQALIRIDERLTAESLEDDSNVPIEIYLRGPKAAKAYKDACQQGTVRVYSTRVPVVGQYRAGKTCLVNRLMGEPVRLDEPITDGIQITSDVQTKTWKKSKEELDEFGATMAELLMQTQSAEEKGKESSSPTGDVVEPVQLDHTILQAIHHHHLSTPGEDGVSPCTTAAHDSRSAMTAPSASPVSPERTFGFRKGRSTISPAITGEVSTEEPQTPSAVIPDSVAERIRKAGITEDELGTADYPRLSFWDFGGQATYYGTHQCFITYRAIYILVMSLLQELSDPVPDLDYKASVNNLRTGEAFEDFYSLIIPLVDYLDHWLNTIRSHTLPRQLTEIGQPSGTEQPPLTEQLQNKGQPSDTGQVADTGPSPNREQSSVTKQPSGTGQPPVTEQPPVTGQPPDTEQPTGKGPAPDTGPVPGRGQPPNTGPALGRGQPPKTGQPPDRRPAPDTGPDTDTEQPLDRGQPPDTGPAPDTGQPPAIIVLTRKDKVTKEAVEMYKKKIFNHISGKAAGNLVMPEIFTIDNTANDNTADELRNYLRQVANSLPYMGEEIPISWLHLKSKLREKRKEGDPFCKLEEIVELARDPDINITDNNDLAIVLNFLHDRGDIIFFDEPSLRDDVTLQPQVMIDAFKTIITVPEYQQDRKNAKDQEIEKMWERLEEEGVLSDKLLTEIWERKDRQLEKPFLLKHKTFLKALMEKYYLICNATHAGDTSDESQQEENYFVPALLKCERENSELYPSNMHLCKQALYIEFSEKFLPSGMFNRLQALCVRRFGLESSRVYADCARFPTDDEGQAFVITKVNHFLKIELLSSCNVFTEGMRVRKFLSSALFEIKEKWIPCIQYKLCFSKKEERRDDPVLQALPLEVGSLRQFWG</sequence>
<dbReference type="PROSITE" id="PS50017">
    <property type="entry name" value="DEATH_DOMAIN"/>
    <property type="match status" value="1"/>
</dbReference>
<feature type="domain" description="Death" evidence="3">
    <location>
        <begin position="350"/>
        <end position="419"/>
    </location>
</feature>
<dbReference type="InterPro" id="IPR032171">
    <property type="entry name" value="COR-A"/>
</dbReference>
<dbReference type="Gene3D" id="1.10.533.10">
    <property type="entry name" value="Death Domain, Fas"/>
    <property type="match status" value="3"/>
</dbReference>
<dbReference type="SUPFAM" id="SSF52540">
    <property type="entry name" value="P-loop containing nucleoside triphosphate hydrolases"/>
    <property type="match status" value="1"/>
</dbReference>
<evidence type="ECO:0000259" key="4">
    <source>
        <dbReference type="PROSITE" id="PS50168"/>
    </source>
</evidence>
<dbReference type="Gene3D" id="3.40.50.300">
    <property type="entry name" value="P-loop containing nucleotide triphosphate hydrolases"/>
    <property type="match status" value="1"/>
</dbReference>
<reference evidence="5" key="1">
    <citation type="journal article" date="2008" name="Nature">
        <title>The amphioxus genome and the evolution of the chordate karyotype.</title>
        <authorList>
            <consortium name="US DOE Joint Genome Institute (JGI-PGF)"/>
            <person name="Putnam N.H."/>
            <person name="Butts T."/>
            <person name="Ferrier D.E.K."/>
            <person name="Furlong R.F."/>
            <person name="Hellsten U."/>
            <person name="Kawashima T."/>
            <person name="Robinson-Rechavi M."/>
            <person name="Shoguchi E."/>
            <person name="Terry A."/>
            <person name="Yu J.-K."/>
            <person name="Benito-Gutierrez E.L."/>
            <person name="Dubchak I."/>
            <person name="Garcia-Fernandez J."/>
            <person name="Gibson-Brown J.J."/>
            <person name="Grigoriev I.V."/>
            <person name="Horton A.C."/>
            <person name="de Jong P.J."/>
            <person name="Jurka J."/>
            <person name="Kapitonov V.V."/>
            <person name="Kohara Y."/>
            <person name="Kuroki Y."/>
            <person name="Lindquist E."/>
            <person name="Lucas S."/>
            <person name="Osoegawa K."/>
            <person name="Pennacchio L.A."/>
            <person name="Salamov A.A."/>
            <person name="Satou Y."/>
            <person name="Sauka-Spengler T."/>
            <person name="Schmutz J."/>
            <person name="Shin-I T."/>
            <person name="Toyoda A."/>
            <person name="Bronner-Fraser M."/>
            <person name="Fujiyama A."/>
            <person name="Holland L.Z."/>
            <person name="Holland P.W.H."/>
            <person name="Satoh N."/>
            <person name="Rokhsar D.S."/>
        </authorList>
    </citation>
    <scope>NUCLEOTIDE SEQUENCE [LARGE SCALE GENOMIC DNA]</scope>
    <source>
        <strain evidence="5">S238N-H82</strain>
        <tissue evidence="5">Testes</tissue>
    </source>
</reference>
<dbReference type="CDD" id="cd01670">
    <property type="entry name" value="Death"/>
    <property type="match status" value="1"/>
</dbReference>
<feature type="region of interest" description="Disordered" evidence="2">
    <location>
        <begin position="551"/>
        <end position="590"/>
    </location>
</feature>
<feature type="compositionally biased region" description="Polar residues" evidence="2">
    <location>
        <begin position="572"/>
        <end position="581"/>
    </location>
</feature>
<dbReference type="EMBL" id="GG666606">
    <property type="protein sequence ID" value="EEN49806.1"/>
    <property type="molecule type" value="Genomic_DNA"/>
</dbReference>
<dbReference type="InterPro" id="IPR027417">
    <property type="entry name" value="P-loop_NTPase"/>
</dbReference>
<feature type="compositionally biased region" description="Basic and acidic residues" evidence="2">
    <location>
        <begin position="316"/>
        <end position="329"/>
    </location>
</feature>
<dbReference type="Pfam" id="PF16095">
    <property type="entry name" value="COR-A"/>
    <property type="match status" value="1"/>
</dbReference>
<dbReference type="GO" id="GO:0007165">
    <property type="term" value="P:signal transduction"/>
    <property type="evidence" value="ECO:0007669"/>
    <property type="project" value="InterPro"/>
</dbReference>
<dbReference type="PROSITE" id="PS50168">
    <property type="entry name" value="DED"/>
    <property type="match status" value="2"/>
</dbReference>
<dbReference type="Pfam" id="PF00531">
    <property type="entry name" value="Death"/>
    <property type="match status" value="1"/>
</dbReference>
<dbReference type="InterPro" id="IPR001875">
    <property type="entry name" value="DED_dom"/>
</dbReference>